<feature type="transmembrane region" description="Helical" evidence="1">
    <location>
        <begin position="33"/>
        <end position="54"/>
    </location>
</feature>
<protein>
    <submittedName>
        <fullName evidence="2">Uncharacterized protein</fullName>
    </submittedName>
</protein>
<keyword evidence="1" id="KW-0472">Membrane</keyword>
<reference evidence="2" key="1">
    <citation type="journal article" date="2020" name="Nature">
        <title>Giant virus diversity and host interactions through global metagenomics.</title>
        <authorList>
            <person name="Schulz F."/>
            <person name="Roux S."/>
            <person name="Paez-Espino D."/>
            <person name="Jungbluth S."/>
            <person name="Walsh D.A."/>
            <person name="Denef V.J."/>
            <person name="McMahon K.D."/>
            <person name="Konstantinidis K.T."/>
            <person name="Eloe-Fadrosh E.A."/>
            <person name="Kyrpides N.C."/>
            <person name="Woyke T."/>
        </authorList>
    </citation>
    <scope>NUCLEOTIDE SEQUENCE</scope>
    <source>
        <strain evidence="2">GVMAG-M-3300023174-24</strain>
    </source>
</reference>
<evidence type="ECO:0000256" key="1">
    <source>
        <dbReference type="SAM" id="Phobius"/>
    </source>
</evidence>
<keyword evidence="1" id="KW-1133">Transmembrane helix</keyword>
<accession>A0A6C0DL46</accession>
<name>A0A6C0DL46_9ZZZZ</name>
<proteinExistence type="predicted"/>
<dbReference type="EMBL" id="MN739631">
    <property type="protein sequence ID" value="QHT17062.1"/>
    <property type="molecule type" value="Genomic_DNA"/>
</dbReference>
<dbReference type="AlphaFoldDB" id="A0A6C0DL46"/>
<evidence type="ECO:0000313" key="2">
    <source>
        <dbReference type="EMBL" id="QHT17062.1"/>
    </source>
</evidence>
<sequence>MSYNYTLIAIENYEKFEFYFILLQEFVIELFDILKVNIILLSPFVLPLLIGYIIGKIHYNRNTYYENVENKITEINDKLAKCDNLISETFNNELDNIDFIINNNYIKLNQQILIINDKIESIQIHMSILNELVYSEINNNNISRTNAIEKMTNLIAPLEKRIVDIETKENYVLIGYKKKHDDNRDIPVFISSQITKISYEEIQKYDLLDTCIILPLLKFLPNLKEIHMISLRCSSIWLSFEKLKNRQSSHEILVYDGSSHIKNIQKIENFCNSIGVKLIIE</sequence>
<organism evidence="2">
    <name type="scientific">viral metagenome</name>
    <dbReference type="NCBI Taxonomy" id="1070528"/>
    <lineage>
        <taxon>unclassified sequences</taxon>
        <taxon>metagenomes</taxon>
        <taxon>organismal metagenomes</taxon>
    </lineage>
</organism>
<keyword evidence="1" id="KW-0812">Transmembrane</keyword>